<feature type="domain" description="DUF3347" evidence="2">
    <location>
        <begin position="46"/>
        <end position="133"/>
    </location>
</feature>
<organism evidence="3 4">
    <name type="scientific">Flavisolibacter ginsengisoli DSM 18119</name>
    <dbReference type="NCBI Taxonomy" id="1121884"/>
    <lineage>
        <taxon>Bacteria</taxon>
        <taxon>Pseudomonadati</taxon>
        <taxon>Bacteroidota</taxon>
        <taxon>Chitinophagia</taxon>
        <taxon>Chitinophagales</taxon>
        <taxon>Chitinophagaceae</taxon>
        <taxon>Flavisolibacter</taxon>
    </lineage>
</organism>
<dbReference type="InterPro" id="IPR021782">
    <property type="entry name" value="DUF3347"/>
</dbReference>
<sequence>MHRLLFLGFLLLTIISCNNDNKKTTTETLGPSRHSAEFNRSIESLMGSYYQLSEAFVNWDSINAATLSKRVKERLDSLPMEELKKDSSSETTIGIVDGAKNDLNAINASADITSKRHAFNALSDKLFLLLNTVRYDRKKLYLQECPMAFNDEDPGHWLSPVDSIRNPYMGLHHPRYKGGMVECGETKEIINFTGTK</sequence>
<feature type="chain" id="PRO_5012838479" description="DUF3347 domain-containing protein" evidence="1">
    <location>
        <begin position="20"/>
        <end position="196"/>
    </location>
</feature>
<dbReference type="Pfam" id="PF11827">
    <property type="entry name" value="DUF3347"/>
    <property type="match status" value="1"/>
</dbReference>
<keyword evidence="1" id="KW-0732">Signal</keyword>
<name>A0A1M4WLU0_9BACT</name>
<gene>
    <name evidence="3" type="ORF">SAMN02745131_01145</name>
</gene>
<accession>A0A1M4WLU0</accession>
<dbReference type="OrthoDB" id="5513217at2"/>
<proteinExistence type="predicted"/>
<dbReference type="STRING" id="1121884.SAMN02745131_01145"/>
<dbReference type="PROSITE" id="PS51257">
    <property type="entry name" value="PROKAR_LIPOPROTEIN"/>
    <property type="match status" value="1"/>
</dbReference>
<evidence type="ECO:0000256" key="1">
    <source>
        <dbReference type="SAM" id="SignalP"/>
    </source>
</evidence>
<evidence type="ECO:0000313" key="4">
    <source>
        <dbReference type="Proteomes" id="UP000184048"/>
    </source>
</evidence>
<evidence type="ECO:0000259" key="2">
    <source>
        <dbReference type="Pfam" id="PF11827"/>
    </source>
</evidence>
<feature type="signal peptide" evidence="1">
    <location>
        <begin position="1"/>
        <end position="19"/>
    </location>
</feature>
<dbReference type="RefSeq" id="WP_072834338.1">
    <property type="nucleotide sequence ID" value="NZ_FQUU01000004.1"/>
</dbReference>
<dbReference type="Proteomes" id="UP000184048">
    <property type="component" value="Unassembled WGS sequence"/>
</dbReference>
<dbReference type="EMBL" id="FQUU01000004">
    <property type="protein sequence ID" value="SHE82130.1"/>
    <property type="molecule type" value="Genomic_DNA"/>
</dbReference>
<keyword evidence="4" id="KW-1185">Reference proteome</keyword>
<reference evidence="3 4" key="1">
    <citation type="submission" date="2016-11" db="EMBL/GenBank/DDBJ databases">
        <authorList>
            <person name="Jaros S."/>
            <person name="Januszkiewicz K."/>
            <person name="Wedrychowicz H."/>
        </authorList>
    </citation>
    <scope>NUCLEOTIDE SEQUENCE [LARGE SCALE GENOMIC DNA]</scope>
    <source>
        <strain evidence="3 4">DSM 18119</strain>
    </source>
</reference>
<evidence type="ECO:0000313" key="3">
    <source>
        <dbReference type="EMBL" id="SHE82130.1"/>
    </source>
</evidence>
<dbReference type="AlphaFoldDB" id="A0A1M4WLU0"/>
<protein>
    <recommendedName>
        <fullName evidence="2">DUF3347 domain-containing protein</fullName>
    </recommendedName>
</protein>